<dbReference type="SUPFAM" id="SSF53850">
    <property type="entry name" value="Periplasmic binding protein-like II"/>
    <property type="match status" value="1"/>
</dbReference>
<dbReference type="Pfam" id="PF03180">
    <property type="entry name" value="Lipoprotein_9"/>
    <property type="match status" value="1"/>
</dbReference>
<evidence type="ECO:0000313" key="8">
    <source>
        <dbReference type="EMBL" id="MFB9886671.1"/>
    </source>
</evidence>
<keyword evidence="2 7" id="KW-0732">Signal</keyword>
<dbReference type="NCBIfam" id="TIGR00363">
    <property type="entry name" value="MetQ/NlpA family lipoprotein"/>
    <property type="match status" value="1"/>
</dbReference>
<evidence type="ECO:0000256" key="2">
    <source>
        <dbReference type="ARBA" id="ARBA00022729"/>
    </source>
</evidence>
<protein>
    <recommendedName>
        <fullName evidence="6">Lipoprotein</fullName>
    </recommendedName>
</protein>
<proteinExistence type="inferred from homology"/>
<comment type="caution">
    <text evidence="8">The sequence shown here is derived from an EMBL/GenBank/DDBJ whole genome shotgun (WGS) entry which is preliminary data.</text>
</comment>
<dbReference type="InterPro" id="IPR006311">
    <property type="entry name" value="TAT_signal"/>
</dbReference>
<keyword evidence="4" id="KW-0564">Palmitate</keyword>
<name>A0ABV5ZBL1_9GAMM</name>
<dbReference type="PANTHER" id="PTHR30429:SF1">
    <property type="entry name" value="D-METHIONINE-BINDING LIPOPROTEIN METQ-RELATED"/>
    <property type="match status" value="1"/>
</dbReference>
<evidence type="ECO:0000256" key="1">
    <source>
        <dbReference type="ARBA" id="ARBA00004635"/>
    </source>
</evidence>
<dbReference type="EMBL" id="JBHLZN010000003">
    <property type="protein sequence ID" value="MFB9886671.1"/>
    <property type="molecule type" value="Genomic_DNA"/>
</dbReference>
<dbReference type="PROSITE" id="PS51318">
    <property type="entry name" value="TAT"/>
    <property type="match status" value="1"/>
</dbReference>
<dbReference type="RefSeq" id="WP_081414360.1">
    <property type="nucleotide sequence ID" value="NZ_JBHLZN010000003.1"/>
</dbReference>
<gene>
    <name evidence="8" type="ORF">ACFFLH_09635</name>
</gene>
<dbReference type="CDD" id="cd13598">
    <property type="entry name" value="PBP2_lipoprotein_IlpA_like"/>
    <property type="match status" value="1"/>
</dbReference>
<dbReference type="InterPro" id="IPR004872">
    <property type="entry name" value="Lipoprotein_NlpA"/>
</dbReference>
<dbReference type="Proteomes" id="UP001589628">
    <property type="component" value="Unassembled WGS sequence"/>
</dbReference>
<dbReference type="Gene3D" id="3.40.190.10">
    <property type="entry name" value="Periplasmic binding protein-like II"/>
    <property type="match status" value="2"/>
</dbReference>
<sequence length="272" mass="29488">MSIKIKSSRRRFLAQVSALAAALSLGWSQAQADALKLGVMAGPEAEVMQVAIEQANSRFGLQVELIEFTDYVSPNVALADGSIDVNAFQHRPYLDVMVRDRGFKLVAIGNTFVYPIGAYSKKLKDIKELAEGARIAIPNDPSNEGRTLILLHNRGLIKLADPSNLEATPLDIIDNPLKLDFIELDAAQLPRSLDDVDLAFINTNYAVPAGLNPSQDALLVEGKESPYVNIFAARDDNQQDPRLGQLVEAYQSAAVEAKAAELFKGGAVAGWK</sequence>
<feature type="chain" id="PRO_5047105692" description="Lipoprotein" evidence="7">
    <location>
        <begin position="33"/>
        <end position="272"/>
    </location>
</feature>
<organism evidence="8 9">
    <name type="scientific">Balneatrix alpica</name>
    <dbReference type="NCBI Taxonomy" id="75684"/>
    <lineage>
        <taxon>Bacteria</taxon>
        <taxon>Pseudomonadati</taxon>
        <taxon>Pseudomonadota</taxon>
        <taxon>Gammaproteobacteria</taxon>
        <taxon>Oceanospirillales</taxon>
        <taxon>Balneatrichaceae</taxon>
        <taxon>Balneatrix</taxon>
    </lineage>
</organism>
<feature type="signal peptide" evidence="7">
    <location>
        <begin position="1"/>
        <end position="32"/>
    </location>
</feature>
<dbReference type="PIRSF" id="PIRSF002854">
    <property type="entry name" value="MetQ"/>
    <property type="match status" value="1"/>
</dbReference>
<evidence type="ECO:0000256" key="3">
    <source>
        <dbReference type="ARBA" id="ARBA00023136"/>
    </source>
</evidence>
<evidence type="ECO:0000256" key="7">
    <source>
        <dbReference type="SAM" id="SignalP"/>
    </source>
</evidence>
<evidence type="ECO:0000256" key="6">
    <source>
        <dbReference type="PIRNR" id="PIRNR002854"/>
    </source>
</evidence>
<dbReference type="PANTHER" id="PTHR30429">
    <property type="entry name" value="D-METHIONINE-BINDING LIPOPROTEIN METQ"/>
    <property type="match status" value="1"/>
</dbReference>
<comment type="subcellular location">
    <subcellularLocation>
        <location evidence="1">Membrane</location>
        <topology evidence="1">Lipid-anchor</topology>
    </subcellularLocation>
</comment>
<keyword evidence="3" id="KW-0472">Membrane</keyword>
<evidence type="ECO:0000256" key="5">
    <source>
        <dbReference type="ARBA" id="ARBA00023288"/>
    </source>
</evidence>
<evidence type="ECO:0000256" key="4">
    <source>
        <dbReference type="ARBA" id="ARBA00023139"/>
    </source>
</evidence>
<keyword evidence="5 6" id="KW-0449">Lipoprotein</keyword>
<accession>A0ABV5ZBL1</accession>
<evidence type="ECO:0000313" key="9">
    <source>
        <dbReference type="Proteomes" id="UP001589628"/>
    </source>
</evidence>
<keyword evidence="9" id="KW-1185">Reference proteome</keyword>
<reference evidence="8 9" key="1">
    <citation type="submission" date="2024-09" db="EMBL/GenBank/DDBJ databases">
        <authorList>
            <person name="Sun Q."/>
            <person name="Mori K."/>
        </authorList>
    </citation>
    <scope>NUCLEOTIDE SEQUENCE [LARGE SCALE GENOMIC DNA]</scope>
    <source>
        <strain evidence="8 9">ATCC 51285</strain>
    </source>
</reference>
<comment type="similarity">
    <text evidence="6">Belongs to the nlpA lipoprotein family.</text>
</comment>